<evidence type="ECO:0000313" key="2">
    <source>
        <dbReference type="Proteomes" id="UP000178490"/>
    </source>
</evidence>
<comment type="caution">
    <text evidence="1">The sequence shown here is derived from an EMBL/GenBank/DDBJ whole genome shotgun (WGS) entry which is preliminary data.</text>
</comment>
<sequence>MPPGIENRGNMPVSAISIENIKFGLMDSKIDATFIKQNLNNLIKDVQSVNGNVIQLGITADQLKDVYGNIVKRNGQLGKDFPADQLQILDELIDQVEAKEAEQKGQGTNDNAEIGYTTETITSNEKATVRSTIDAYSAWRNIVSDDLLRNTGSKWNDVDRQISDHLSKLTELKNLQAYKDDKTEVDTIIANAAALKEWHGRLPTQPIRIAA</sequence>
<name>A0A1F6NYZ7_9BACT</name>
<protein>
    <submittedName>
        <fullName evidence="1">Uncharacterized protein</fullName>
    </submittedName>
</protein>
<dbReference type="Proteomes" id="UP000178490">
    <property type="component" value="Unassembled WGS sequence"/>
</dbReference>
<dbReference type="AlphaFoldDB" id="A0A1F6NYZ7"/>
<reference evidence="1 2" key="1">
    <citation type="journal article" date="2016" name="Nat. Commun.">
        <title>Thousands of microbial genomes shed light on interconnected biogeochemical processes in an aquifer system.</title>
        <authorList>
            <person name="Anantharaman K."/>
            <person name="Brown C.T."/>
            <person name="Hug L.A."/>
            <person name="Sharon I."/>
            <person name="Castelle C.J."/>
            <person name="Probst A.J."/>
            <person name="Thomas B.C."/>
            <person name="Singh A."/>
            <person name="Wilkins M.J."/>
            <person name="Karaoz U."/>
            <person name="Brodie E.L."/>
            <person name="Williams K.H."/>
            <person name="Hubbard S.S."/>
            <person name="Banfield J.F."/>
        </authorList>
    </citation>
    <scope>NUCLEOTIDE SEQUENCE [LARGE SCALE GENOMIC DNA]</scope>
</reference>
<dbReference type="EMBL" id="MFRC01000048">
    <property type="protein sequence ID" value="OGH89050.1"/>
    <property type="molecule type" value="Genomic_DNA"/>
</dbReference>
<accession>A0A1F6NYZ7</accession>
<organism evidence="1 2">
    <name type="scientific">Candidatus Magasanikbacteria bacterium RIFOXYD2_FULL_36_9</name>
    <dbReference type="NCBI Taxonomy" id="1798707"/>
    <lineage>
        <taxon>Bacteria</taxon>
        <taxon>Candidatus Magasanikiibacteriota</taxon>
    </lineage>
</organism>
<gene>
    <name evidence="1" type="ORF">A2537_02980</name>
</gene>
<proteinExistence type="predicted"/>
<evidence type="ECO:0000313" key="1">
    <source>
        <dbReference type="EMBL" id="OGH89050.1"/>
    </source>
</evidence>